<feature type="region of interest" description="Disordered" evidence="1">
    <location>
        <begin position="39"/>
        <end position="58"/>
    </location>
</feature>
<dbReference type="AlphaFoldDB" id="A0A0A9A8W5"/>
<proteinExistence type="predicted"/>
<sequence length="58" mass="6431">MKHENVSSSLKSSFLHSWFSKKDIGGMLSFPNLSRTKLLPRSQSGFSSTPSTGMPRTE</sequence>
<name>A0A0A9A8W5_ARUDO</name>
<reference evidence="2" key="1">
    <citation type="submission" date="2014-09" db="EMBL/GenBank/DDBJ databases">
        <authorList>
            <person name="Magalhaes I.L.F."/>
            <person name="Oliveira U."/>
            <person name="Santos F.R."/>
            <person name="Vidigal T.H.D.A."/>
            <person name="Brescovit A.D."/>
            <person name="Santos A.J."/>
        </authorList>
    </citation>
    <scope>NUCLEOTIDE SEQUENCE</scope>
    <source>
        <tissue evidence="2">Shoot tissue taken approximately 20 cm above the soil surface</tissue>
    </source>
</reference>
<evidence type="ECO:0000313" key="2">
    <source>
        <dbReference type="EMBL" id="JAD46393.1"/>
    </source>
</evidence>
<protein>
    <submittedName>
        <fullName evidence="2">Uncharacterized protein</fullName>
    </submittedName>
</protein>
<evidence type="ECO:0000256" key="1">
    <source>
        <dbReference type="SAM" id="MobiDB-lite"/>
    </source>
</evidence>
<accession>A0A0A9A8W5</accession>
<organism evidence="2">
    <name type="scientific">Arundo donax</name>
    <name type="common">Giant reed</name>
    <name type="synonym">Donax arundinaceus</name>
    <dbReference type="NCBI Taxonomy" id="35708"/>
    <lineage>
        <taxon>Eukaryota</taxon>
        <taxon>Viridiplantae</taxon>
        <taxon>Streptophyta</taxon>
        <taxon>Embryophyta</taxon>
        <taxon>Tracheophyta</taxon>
        <taxon>Spermatophyta</taxon>
        <taxon>Magnoliopsida</taxon>
        <taxon>Liliopsida</taxon>
        <taxon>Poales</taxon>
        <taxon>Poaceae</taxon>
        <taxon>PACMAD clade</taxon>
        <taxon>Arundinoideae</taxon>
        <taxon>Arundineae</taxon>
        <taxon>Arundo</taxon>
    </lineage>
</organism>
<dbReference type="EMBL" id="GBRH01251502">
    <property type="protein sequence ID" value="JAD46393.1"/>
    <property type="molecule type" value="Transcribed_RNA"/>
</dbReference>
<reference evidence="2" key="2">
    <citation type="journal article" date="2015" name="Data Brief">
        <title>Shoot transcriptome of the giant reed, Arundo donax.</title>
        <authorList>
            <person name="Barrero R.A."/>
            <person name="Guerrero F.D."/>
            <person name="Moolhuijzen P."/>
            <person name="Goolsby J.A."/>
            <person name="Tidwell J."/>
            <person name="Bellgard S.E."/>
            <person name="Bellgard M.I."/>
        </authorList>
    </citation>
    <scope>NUCLEOTIDE SEQUENCE</scope>
    <source>
        <tissue evidence="2">Shoot tissue taken approximately 20 cm above the soil surface</tissue>
    </source>
</reference>